<name>A0A8X7Z5T9_POPTO</name>
<dbReference type="PANTHER" id="PTHR47481:SF10">
    <property type="entry name" value="COPIA-LIKE POLYPROTEIN_RETROTRANSPOSON"/>
    <property type="match status" value="1"/>
</dbReference>
<organism evidence="1 2">
    <name type="scientific">Populus tomentosa</name>
    <name type="common">Chinese white poplar</name>
    <dbReference type="NCBI Taxonomy" id="118781"/>
    <lineage>
        <taxon>Eukaryota</taxon>
        <taxon>Viridiplantae</taxon>
        <taxon>Streptophyta</taxon>
        <taxon>Embryophyta</taxon>
        <taxon>Tracheophyta</taxon>
        <taxon>Spermatophyta</taxon>
        <taxon>Magnoliopsida</taxon>
        <taxon>eudicotyledons</taxon>
        <taxon>Gunneridae</taxon>
        <taxon>Pentapetalae</taxon>
        <taxon>rosids</taxon>
        <taxon>fabids</taxon>
        <taxon>Malpighiales</taxon>
        <taxon>Salicaceae</taxon>
        <taxon>Saliceae</taxon>
        <taxon>Populus</taxon>
    </lineage>
</organism>
<dbReference type="Proteomes" id="UP000886885">
    <property type="component" value="Chromosome 9A"/>
</dbReference>
<keyword evidence="2" id="KW-1185">Reference proteome</keyword>
<comment type="caution">
    <text evidence="1">The sequence shown here is derived from an EMBL/GenBank/DDBJ whole genome shotgun (WGS) entry which is preliminary data.</text>
</comment>
<dbReference type="PANTHER" id="PTHR47481">
    <property type="match status" value="1"/>
</dbReference>
<protein>
    <submittedName>
        <fullName evidence="1">Uncharacterized protein</fullName>
    </submittedName>
</protein>
<dbReference type="EMBL" id="JAAWWB010000017">
    <property type="protein sequence ID" value="KAG6762931.1"/>
    <property type="molecule type" value="Genomic_DNA"/>
</dbReference>
<dbReference type="AlphaFoldDB" id="A0A8X7Z5T9"/>
<gene>
    <name evidence="1" type="ORF">POTOM_033458</name>
</gene>
<dbReference type="OrthoDB" id="1845088at2759"/>
<evidence type="ECO:0000313" key="1">
    <source>
        <dbReference type="EMBL" id="KAG6762931.1"/>
    </source>
</evidence>
<sequence>MATSSSSPMPNITSIKLTDDNYPLQKAQLVPYFRGQELYGYLDGKIPNPLPFITTIHPDTRELTQIANAAYSHWVRHENLILSTLTSSITEGVLTQVISYTTSHVVWQALAVHFFSESKAHQVTLEEAYSLLIVTEARLARHHLSTPIPEYFIK</sequence>
<reference evidence="1" key="1">
    <citation type="journal article" date="2020" name="bioRxiv">
        <title>Hybrid origin of Populus tomentosa Carr. identified through genome sequencing and phylogenomic analysis.</title>
        <authorList>
            <person name="An X."/>
            <person name="Gao K."/>
            <person name="Chen Z."/>
            <person name="Li J."/>
            <person name="Yang X."/>
            <person name="Yang X."/>
            <person name="Zhou J."/>
            <person name="Guo T."/>
            <person name="Zhao T."/>
            <person name="Huang S."/>
            <person name="Miao D."/>
            <person name="Khan W.U."/>
            <person name="Rao P."/>
            <person name="Ye M."/>
            <person name="Lei B."/>
            <person name="Liao W."/>
            <person name="Wang J."/>
            <person name="Ji L."/>
            <person name="Li Y."/>
            <person name="Guo B."/>
            <person name="Mustafa N.S."/>
            <person name="Li S."/>
            <person name="Yun Q."/>
            <person name="Keller S.R."/>
            <person name="Mao J."/>
            <person name="Zhang R."/>
            <person name="Strauss S.H."/>
        </authorList>
    </citation>
    <scope>NUCLEOTIDE SEQUENCE</scope>
    <source>
        <strain evidence="1">GM15</strain>
        <tissue evidence="1">Leaf</tissue>
    </source>
</reference>
<accession>A0A8X7Z5T9</accession>
<dbReference type="Pfam" id="PF14223">
    <property type="entry name" value="Retrotran_gag_2"/>
    <property type="match status" value="1"/>
</dbReference>
<evidence type="ECO:0000313" key="2">
    <source>
        <dbReference type="Proteomes" id="UP000886885"/>
    </source>
</evidence>
<proteinExistence type="predicted"/>